<evidence type="ECO:0000313" key="1">
    <source>
        <dbReference type="EMBL" id="GAD28180.1"/>
    </source>
</evidence>
<protein>
    <submittedName>
        <fullName evidence="1">Uncharacterized protein</fullName>
    </submittedName>
</protein>
<proteinExistence type="predicted"/>
<accession>A0ABQ0J132</accession>
<name>A0ABQ0J132_GLUTH</name>
<gene>
    <name evidence="1" type="ORF">NBRC3257_3179</name>
</gene>
<dbReference type="Proteomes" id="UP000018209">
    <property type="component" value="Unassembled WGS sequence"/>
</dbReference>
<sequence length="76" mass="8535">MFTTEYSVRTAMEAVYTLLDVDRAVPEVFGSVYDIRMLLQAAAELRDGKKVPASGLLHRLTDGTDIEELLERYGLI</sequence>
<dbReference type="InterPro" id="IPR036188">
    <property type="entry name" value="FAD/NAD-bd_sf"/>
</dbReference>
<comment type="caution">
    <text evidence="1">The sequence shown here is derived from an EMBL/GenBank/DDBJ whole genome shotgun (WGS) entry which is preliminary data.</text>
</comment>
<reference evidence="1 2" key="1">
    <citation type="submission" date="2013-08" db="EMBL/GenBank/DDBJ databases">
        <title>Gluconobacter thailandicus NBRC 3257 whole genome sequence.</title>
        <authorList>
            <person name="Matsutani M."/>
            <person name="Yakushi T."/>
            <person name="Matsushita K."/>
        </authorList>
    </citation>
    <scope>NUCLEOTIDE SEQUENCE [LARGE SCALE GENOMIC DNA]</scope>
    <source>
        <strain evidence="1 2">NBRC 3257</strain>
    </source>
</reference>
<keyword evidence="2" id="KW-1185">Reference proteome</keyword>
<evidence type="ECO:0000313" key="2">
    <source>
        <dbReference type="Proteomes" id="UP000018209"/>
    </source>
</evidence>
<dbReference type="Gene3D" id="3.50.50.60">
    <property type="entry name" value="FAD/NAD(P)-binding domain"/>
    <property type="match status" value="1"/>
</dbReference>
<dbReference type="EMBL" id="BASM01000045">
    <property type="protein sequence ID" value="GAD28180.1"/>
    <property type="molecule type" value="Genomic_DNA"/>
</dbReference>
<organism evidence="1 2">
    <name type="scientific">Gluconobacter thailandicus NBRC 3257</name>
    <dbReference type="NCBI Taxonomy" id="1381097"/>
    <lineage>
        <taxon>Bacteria</taxon>
        <taxon>Pseudomonadati</taxon>
        <taxon>Pseudomonadota</taxon>
        <taxon>Alphaproteobacteria</taxon>
        <taxon>Acetobacterales</taxon>
        <taxon>Acetobacteraceae</taxon>
        <taxon>Gluconobacter</taxon>
    </lineage>
</organism>